<dbReference type="PANTHER" id="PTHR47851:SF2">
    <property type="entry name" value="OS12G0207200 PROTEIN"/>
    <property type="match status" value="1"/>
</dbReference>
<dbReference type="OrthoDB" id="683049at2759"/>
<dbReference type="AlphaFoldDB" id="B9GCC4"/>
<feature type="domain" description="Myb/SANT-like" evidence="2">
    <location>
        <begin position="98"/>
        <end position="192"/>
    </location>
</feature>
<feature type="region of interest" description="Disordered" evidence="1">
    <location>
        <begin position="1"/>
        <end position="35"/>
    </location>
</feature>
<proteinExistence type="predicted"/>
<evidence type="ECO:0000256" key="1">
    <source>
        <dbReference type="SAM" id="MobiDB-lite"/>
    </source>
</evidence>
<protein>
    <recommendedName>
        <fullName evidence="2">Myb/SANT-like domain-containing protein</fullName>
    </recommendedName>
</protein>
<feature type="compositionally biased region" description="Acidic residues" evidence="1">
    <location>
        <begin position="252"/>
        <end position="268"/>
    </location>
</feature>
<feature type="region of interest" description="Disordered" evidence="1">
    <location>
        <begin position="227"/>
        <end position="290"/>
    </location>
</feature>
<evidence type="ECO:0000259" key="2">
    <source>
        <dbReference type="Pfam" id="PF12776"/>
    </source>
</evidence>
<dbReference type="Pfam" id="PF12776">
    <property type="entry name" value="Myb_DNA-bind_3"/>
    <property type="match status" value="1"/>
</dbReference>
<dbReference type="EMBL" id="CM000149">
    <property type="protein sequence ID" value="EEE52931.1"/>
    <property type="molecule type" value="Genomic_DNA"/>
</dbReference>
<organism evidence="3">
    <name type="scientific">Oryza sativa subsp. japonica</name>
    <name type="common">Rice</name>
    <dbReference type="NCBI Taxonomy" id="39947"/>
    <lineage>
        <taxon>Eukaryota</taxon>
        <taxon>Viridiplantae</taxon>
        <taxon>Streptophyta</taxon>
        <taxon>Embryophyta</taxon>
        <taxon>Tracheophyta</taxon>
        <taxon>Spermatophyta</taxon>
        <taxon>Magnoliopsida</taxon>
        <taxon>Liliopsida</taxon>
        <taxon>Poales</taxon>
        <taxon>Poaceae</taxon>
        <taxon>BOP clade</taxon>
        <taxon>Oryzoideae</taxon>
        <taxon>Oryzeae</taxon>
        <taxon>Oryzinae</taxon>
        <taxon>Oryza</taxon>
        <taxon>Oryza sativa</taxon>
    </lineage>
</organism>
<reference evidence="3" key="1">
    <citation type="journal article" date="2005" name="PLoS Biol.">
        <title>The genomes of Oryza sativa: a history of duplications.</title>
        <authorList>
            <person name="Yu J."/>
            <person name="Wang J."/>
            <person name="Lin W."/>
            <person name="Li S."/>
            <person name="Li H."/>
            <person name="Zhou J."/>
            <person name="Ni P."/>
            <person name="Dong W."/>
            <person name="Hu S."/>
            <person name="Zeng C."/>
            <person name="Zhang J."/>
            <person name="Zhang Y."/>
            <person name="Li R."/>
            <person name="Xu Z."/>
            <person name="Li S."/>
            <person name="Li X."/>
            <person name="Zheng H."/>
            <person name="Cong L."/>
            <person name="Lin L."/>
            <person name="Yin J."/>
            <person name="Geng J."/>
            <person name="Li G."/>
            <person name="Shi J."/>
            <person name="Liu J."/>
            <person name="Lv H."/>
            <person name="Li J."/>
            <person name="Wang J."/>
            <person name="Deng Y."/>
            <person name="Ran L."/>
            <person name="Shi X."/>
            <person name="Wang X."/>
            <person name="Wu Q."/>
            <person name="Li C."/>
            <person name="Ren X."/>
            <person name="Wang J."/>
            <person name="Wang X."/>
            <person name="Li D."/>
            <person name="Liu D."/>
            <person name="Zhang X."/>
            <person name="Ji Z."/>
            <person name="Zhao W."/>
            <person name="Sun Y."/>
            <person name="Zhang Z."/>
            <person name="Bao J."/>
            <person name="Han Y."/>
            <person name="Dong L."/>
            <person name="Ji J."/>
            <person name="Chen P."/>
            <person name="Wu S."/>
            <person name="Liu J."/>
            <person name="Xiao Y."/>
            <person name="Bu D."/>
            <person name="Tan J."/>
            <person name="Yang L."/>
            <person name="Ye C."/>
            <person name="Zhang J."/>
            <person name="Xu J."/>
            <person name="Zhou Y."/>
            <person name="Yu Y."/>
            <person name="Zhang B."/>
            <person name="Zhuang S."/>
            <person name="Wei H."/>
            <person name="Liu B."/>
            <person name="Lei M."/>
            <person name="Yu H."/>
            <person name="Li Y."/>
            <person name="Xu H."/>
            <person name="Wei S."/>
            <person name="He X."/>
            <person name="Fang L."/>
            <person name="Zhang Z."/>
            <person name="Zhang Y."/>
            <person name="Huang X."/>
            <person name="Su Z."/>
            <person name="Tong W."/>
            <person name="Li J."/>
            <person name="Tong Z."/>
            <person name="Li S."/>
            <person name="Ye J."/>
            <person name="Wang L."/>
            <person name="Fang L."/>
            <person name="Lei T."/>
            <person name="Chen C."/>
            <person name="Chen H."/>
            <person name="Xu Z."/>
            <person name="Li H."/>
            <person name="Huang H."/>
            <person name="Zhang F."/>
            <person name="Xu H."/>
            <person name="Li N."/>
            <person name="Zhao C."/>
            <person name="Li S."/>
            <person name="Dong L."/>
            <person name="Huang Y."/>
            <person name="Li L."/>
            <person name="Xi Y."/>
            <person name="Qi Q."/>
            <person name="Li W."/>
            <person name="Zhang B."/>
            <person name="Hu W."/>
            <person name="Zhang Y."/>
            <person name="Tian X."/>
            <person name="Jiao Y."/>
            <person name="Liang X."/>
            <person name="Jin J."/>
            <person name="Gao L."/>
            <person name="Zheng W."/>
            <person name="Hao B."/>
            <person name="Liu S."/>
            <person name="Wang W."/>
            <person name="Yuan L."/>
            <person name="Cao M."/>
            <person name="McDermott J."/>
            <person name="Samudrala R."/>
            <person name="Wang J."/>
            <person name="Wong G.K."/>
            <person name="Yang H."/>
        </authorList>
    </citation>
    <scope>NUCLEOTIDE SEQUENCE [LARGE SCALE GENOMIC DNA]</scope>
</reference>
<reference evidence="3" key="2">
    <citation type="submission" date="2008-12" db="EMBL/GenBank/DDBJ databases">
        <title>Improved gene annotation of the rice (Oryza sativa) genomes.</title>
        <authorList>
            <person name="Wang J."/>
            <person name="Li R."/>
            <person name="Fan W."/>
            <person name="Huang Q."/>
            <person name="Zhang J."/>
            <person name="Zhou Y."/>
            <person name="Hu Y."/>
            <person name="Zi S."/>
            <person name="Li J."/>
            <person name="Ni P."/>
            <person name="Zheng H."/>
            <person name="Zhang Y."/>
            <person name="Zhao M."/>
            <person name="Hao Q."/>
            <person name="McDermott J."/>
            <person name="Samudrala R."/>
            <person name="Kristiansen K."/>
            <person name="Wong G.K.-S."/>
        </authorList>
    </citation>
    <scope>NUCLEOTIDE SEQUENCE</scope>
</reference>
<accession>B9GCC4</accession>
<dbReference type="InterPro" id="IPR024752">
    <property type="entry name" value="Myb/SANT-like_dom"/>
</dbReference>
<evidence type="ECO:0000313" key="3">
    <source>
        <dbReference type="EMBL" id="EEE52931.1"/>
    </source>
</evidence>
<dbReference type="Proteomes" id="UP000007752">
    <property type="component" value="Chromosome 12"/>
</dbReference>
<name>B9GCC4_ORYSJ</name>
<sequence>MAFNFDWSRSRSRSRCSQTSRLHRPAPQKPRGSRSPFVPQLLLLQEPNSAQLHHRSSRPSAAAAAAALHRLPAGRLHPHRAVPPSSPRTEVQMTEAAEWNDENTKIICELYAEQVRAGNRPSTHLNSIGYSQVALKFQQRTHLLYTKRQLKNKWDKLRNEYTIWKKLLIRGSGLGWDSTKGTIAADENWWNKTNTELPGAKKFRKAGMKNLDHLRVMFDDIASNGVDHTPVPATSSPSTLESPVNVANLDGLDNDMEDNDDTQLEEESPLNRNKKRPRHANNANKNKSSRTEIALLMQAQLKGMADLAEKAQATFENFTSLVGSLGSSIQYVMTLVQECGARSGSDEHFIATELFVSREQREMFLTLSTAEERLEWLRRKYKAKYGA</sequence>
<dbReference type="PANTHER" id="PTHR47851">
    <property type="entry name" value="OS06G0588700 PROTEIN-RELATED"/>
    <property type="match status" value="1"/>
</dbReference>
<gene>
    <name evidence="3" type="ORF">OsJ_35558</name>
</gene>
<feature type="compositionally biased region" description="Polar residues" evidence="1">
    <location>
        <begin position="232"/>
        <end position="242"/>
    </location>
</feature>